<feature type="signal peptide" evidence="1">
    <location>
        <begin position="1"/>
        <end position="18"/>
    </location>
</feature>
<proteinExistence type="predicted"/>
<evidence type="ECO:0000256" key="1">
    <source>
        <dbReference type="SAM" id="SignalP"/>
    </source>
</evidence>
<dbReference type="AlphaFoldDB" id="A0A9P6U5Y4"/>
<comment type="caution">
    <text evidence="2">The sequence shown here is derived from an EMBL/GenBank/DDBJ whole genome shotgun (WGS) entry which is preliminary data.</text>
</comment>
<keyword evidence="3" id="KW-1185">Reference proteome</keyword>
<evidence type="ECO:0000313" key="3">
    <source>
        <dbReference type="Proteomes" id="UP000807716"/>
    </source>
</evidence>
<sequence>MRISKVLLLLASATLALAQQAVVSKGILIGEDKTDKNAKGAEIYKNPQNHQSAAASIIAGVAKIQGYEPYALDPTESSKVFGRFERQFRRLPGFHAGQQDEIVLRLTSDLNQIERAIKEAYPDIGSVSIAKALRELVPSSTKHPQAKYWVLSVVAIDMDPLGIVDAKLFALFIQLNVDGDGKVTLPSEQTSYLNIANIEVDTDYMTAHADELFARFEVATTHEFEVYFTSPEEDVLTQWLHPDTGRQSVLDF</sequence>
<feature type="chain" id="PRO_5040475976" evidence="1">
    <location>
        <begin position="19"/>
        <end position="252"/>
    </location>
</feature>
<accession>A0A9P6U5Y4</accession>
<gene>
    <name evidence="2" type="ORF">DFQ27_003237</name>
</gene>
<dbReference type="EMBL" id="JAAAJB010000231">
    <property type="protein sequence ID" value="KAG0260992.1"/>
    <property type="molecule type" value="Genomic_DNA"/>
</dbReference>
<dbReference type="OrthoDB" id="2441166at2759"/>
<reference evidence="2" key="1">
    <citation type="journal article" date="2020" name="Fungal Divers.">
        <title>Resolving the Mortierellaceae phylogeny through synthesis of multi-gene phylogenetics and phylogenomics.</title>
        <authorList>
            <person name="Vandepol N."/>
            <person name="Liber J."/>
            <person name="Desiro A."/>
            <person name="Na H."/>
            <person name="Kennedy M."/>
            <person name="Barry K."/>
            <person name="Grigoriev I.V."/>
            <person name="Miller A.N."/>
            <person name="O'Donnell K."/>
            <person name="Stajich J.E."/>
            <person name="Bonito G."/>
        </authorList>
    </citation>
    <scope>NUCLEOTIDE SEQUENCE</scope>
    <source>
        <strain evidence="2">BC1065</strain>
    </source>
</reference>
<keyword evidence="1" id="KW-0732">Signal</keyword>
<dbReference type="Proteomes" id="UP000807716">
    <property type="component" value="Unassembled WGS sequence"/>
</dbReference>
<organism evidence="2 3">
    <name type="scientific">Actinomortierella ambigua</name>
    <dbReference type="NCBI Taxonomy" id="1343610"/>
    <lineage>
        <taxon>Eukaryota</taxon>
        <taxon>Fungi</taxon>
        <taxon>Fungi incertae sedis</taxon>
        <taxon>Mucoromycota</taxon>
        <taxon>Mortierellomycotina</taxon>
        <taxon>Mortierellomycetes</taxon>
        <taxon>Mortierellales</taxon>
        <taxon>Mortierellaceae</taxon>
        <taxon>Actinomortierella</taxon>
    </lineage>
</organism>
<protein>
    <submittedName>
        <fullName evidence="2">Uncharacterized protein</fullName>
    </submittedName>
</protein>
<name>A0A9P6U5Y4_9FUNG</name>
<evidence type="ECO:0000313" key="2">
    <source>
        <dbReference type="EMBL" id="KAG0260992.1"/>
    </source>
</evidence>